<protein>
    <submittedName>
        <fullName evidence="1">Pentatricopeptide repeat superfamily protein</fullName>
    </submittedName>
</protein>
<dbReference type="EMBL" id="AP019297">
    <property type="protein sequence ID" value="BBG96233.1"/>
    <property type="molecule type" value="Genomic_DNA"/>
</dbReference>
<proteinExistence type="predicted"/>
<name>A0A4Y1QWK1_PRUDU</name>
<accession>A0A4Y1QWK1</accession>
<organism evidence="1">
    <name type="scientific">Prunus dulcis</name>
    <name type="common">Almond</name>
    <name type="synonym">Amygdalus dulcis</name>
    <dbReference type="NCBI Taxonomy" id="3755"/>
    <lineage>
        <taxon>Eukaryota</taxon>
        <taxon>Viridiplantae</taxon>
        <taxon>Streptophyta</taxon>
        <taxon>Embryophyta</taxon>
        <taxon>Tracheophyta</taxon>
        <taxon>Spermatophyta</taxon>
        <taxon>Magnoliopsida</taxon>
        <taxon>eudicotyledons</taxon>
        <taxon>Gunneridae</taxon>
        <taxon>Pentapetalae</taxon>
        <taxon>rosids</taxon>
        <taxon>fabids</taxon>
        <taxon>Rosales</taxon>
        <taxon>Rosaceae</taxon>
        <taxon>Amygdaloideae</taxon>
        <taxon>Amygdaleae</taxon>
        <taxon>Prunus</taxon>
    </lineage>
</organism>
<sequence length="191" mass="21720">MLVEYIYHMFLWDEDLGVEDFLTKNAIVREEGLEISPLAVGCQLRAVTFSQCMHEEIRSAEGDRTKNVSVIGSEWFIIVFIHGIADDVKASSQVSASSDLERWSYAVQELNGVWLTISVGGHSYTQDNRDQKSVIVHANIWCRTKGEPAWGAQKRLESYSTALPGMMHLKQYIELSDDMIRQLIKSIFKCD</sequence>
<reference evidence="1" key="1">
    <citation type="journal article" date="2019" name="Science">
        <title>Mutation of a bHLH transcription factor allowed almond domestication.</title>
        <authorList>
            <person name="Sanchez-Perez R."/>
            <person name="Pavan S."/>
            <person name="Mazzeo R."/>
            <person name="Moldovan C."/>
            <person name="Aiese Cigliano R."/>
            <person name="Del Cueto J."/>
            <person name="Ricciardi F."/>
            <person name="Lotti C."/>
            <person name="Ricciardi L."/>
            <person name="Dicenta F."/>
            <person name="Lopez-Marques R.L."/>
            <person name="Lindberg Moller B."/>
        </authorList>
    </citation>
    <scope>NUCLEOTIDE SEQUENCE</scope>
</reference>
<dbReference type="InterPro" id="IPR007877">
    <property type="entry name" value="DUF707"/>
</dbReference>
<dbReference type="Pfam" id="PF05212">
    <property type="entry name" value="DUF707"/>
    <property type="match status" value="1"/>
</dbReference>
<evidence type="ECO:0000313" key="1">
    <source>
        <dbReference type="EMBL" id="BBG96233.1"/>
    </source>
</evidence>
<dbReference type="AlphaFoldDB" id="A0A4Y1QWK1"/>
<gene>
    <name evidence="1" type="ORF">Prudu_004982</name>
</gene>